<proteinExistence type="predicted"/>
<dbReference type="AlphaFoldDB" id="A0AAW2X567"/>
<dbReference type="PANTHER" id="PTHR11439:SF496">
    <property type="entry name" value="RNA-DIRECTED DNA POLYMERASE"/>
    <property type="match status" value="1"/>
</dbReference>
<evidence type="ECO:0000313" key="1">
    <source>
        <dbReference type="EMBL" id="KAL0449167.1"/>
    </source>
</evidence>
<organism evidence="1">
    <name type="scientific">Sesamum latifolium</name>
    <dbReference type="NCBI Taxonomy" id="2727402"/>
    <lineage>
        <taxon>Eukaryota</taxon>
        <taxon>Viridiplantae</taxon>
        <taxon>Streptophyta</taxon>
        <taxon>Embryophyta</taxon>
        <taxon>Tracheophyta</taxon>
        <taxon>Spermatophyta</taxon>
        <taxon>Magnoliopsida</taxon>
        <taxon>eudicotyledons</taxon>
        <taxon>Gunneridae</taxon>
        <taxon>Pentapetalae</taxon>
        <taxon>asterids</taxon>
        <taxon>lamiids</taxon>
        <taxon>Lamiales</taxon>
        <taxon>Pedaliaceae</taxon>
        <taxon>Sesamum</taxon>
    </lineage>
</organism>
<sequence>MFLIYGGGELILEGYNDASFQSDDGDAKSQSDFVFKFNGGVVSWKSSKQATTADSTTEAKYIAASEAAKEAVWMKNYIQKLGVVPSIAEPIVIFCDNNGAIAQAKEPRSHHRSKHILRRYHLLREMDLELGVGSRPGPSIYAYYLRPCYAQLLDIGTSYPIRATTVAIASPTITHLQAHWRYLCHVMTGDGSSSWNPPSSLHTPTAPDKAYDDHIRDTVISHTNPGYSHRVHVTAVIPQVRGLLPYYRSRGLESYRPSLQGFHMMIPASQFSRVDS</sequence>
<accession>A0AAW2X567</accession>
<dbReference type="PANTHER" id="PTHR11439">
    <property type="entry name" value="GAG-POL-RELATED RETROTRANSPOSON"/>
    <property type="match status" value="1"/>
</dbReference>
<name>A0AAW2X567_9LAMI</name>
<dbReference type="CDD" id="cd09272">
    <property type="entry name" value="RNase_HI_RT_Ty1"/>
    <property type="match status" value="1"/>
</dbReference>
<reference evidence="1" key="1">
    <citation type="submission" date="2020-06" db="EMBL/GenBank/DDBJ databases">
        <authorList>
            <person name="Li T."/>
            <person name="Hu X."/>
            <person name="Zhang T."/>
            <person name="Song X."/>
            <person name="Zhang H."/>
            <person name="Dai N."/>
            <person name="Sheng W."/>
            <person name="Hou X."/>
            <person name="Wei L."/>
        </authorList>
    </citation>
    <scope>NUCLEOTIDE SEQUENCE</scope>
    <source>
        <strain evidence="1">KEN1</strain>
        <tissue evidence="1">Leaf</tissue>
    </source>
</reference>
<reference evidence="1" key="2">
    <citation type="journal article" date="2024" name="Plant">
        <title>Genomic evolution and insights into agronomic trait innovations of Sesamum species.</title>
        <authorList>
            <person name="Miao H."/>
            <person name="Wang L."/>
            <person name="Qu L."/>
            <person name="Liu H."/>
            <person name="Sun Y."/>
            <person name="Le M."/>
            <person name="Wang Q."/>
            <person name="Wei S."/>
            <person name="Zheng Y."/>
            <person name="Lin W."/>
            <person name="Duan Y."/>
            <person name="Cao H."/>
            <person name="Xiong S."/>
            <person name="Wang X."/>
            <person name="Wei L."/>
            <person name="Li C."/>
            <person name="Ma Q."/>
            <person name="Ju M."/>
            <person name="Zhao R."/>
            <person name="Li G."/>
            <person name="Mu C."/>
            <person name="Tian Q."/>
            <person name="Mei H."/>
            <person name="Zhang T."/>
            <person name="Gao T."/>
            <person name="Zhang H."/>
        </authorList>
    </citation>
    <scope>NUCLEOTIDE SEQUENCE</scope>
    <source>
        <strain evidence="1">KEN1</strain>
    </source>
</reference>
<comment type="caution">
    <text evidence="1">The sequence shown here is derived from an EMBL/GenBank/DDBJ whole genome shotgun (WGS) entry which is preliminary data.</text>
</comment>
<protein>
    <submittedName>
        <fullName evidence="1">Secreted RxLR effector protein</fullName>
    </submittedName>
</protein>
<gene>
    <name evidence="1" type="ORF">Slati_1473100</name>
</gene>
<dbReference type="EMBL" id="JACGWN010000005">
    <property type="protein sequence ID" value="KAL0449167.1"/>
    <property type="molecule type" value="Genomic_DNA"/>
</dbReference>